<keyword evidence="7 8" id="KW-0472">Membrane</keyword>
<feature type="transmembrane region" description="Helical" evidence="8">
    <location>
        <begin position="38"/>
        <end position="58"/>
    </location>
</feature>
<name>K2P5U4_9FLAO</name>
<evidence type="ECO:0000256" key="4">
    <source>
        <dbReference type="ARBA" id="ARBA00022475"/>
    </source>
</evidence>
<keyword evidence="10" id="KW-1185">Reference proteome</keyword>
<dbReference type="InterPro" id="IPR000522">
    <property type="entry name" value="ABC_transptr_permease_BtuC"/>
</dbReference>
<dbReference type="STRING" id="555500.I215_02433"/>
<dbReference type="GO" id="GO:0005886">
    <property type="term" value="C:plasma membrane"/>
    <property type="evidence" value="ECO:0007669"/>
    <property type="project" value="UniProtKB-SubCell"/>
</dbReference>
<comment type="similarity">
    <text evidence="2">Belongs to the binding-protein-dependent transport system permease family. FecCD subfamily.</text>
</comment>
<evidence type="ECO:0000256" key="5">
    <source>
        <dbReference type="ARBA" id="ARBA00022692"/>
    </source>
</evidence>
<dbReference type="PATRIC" id="fig|555500.3.peg.507"/>
<organism evidence="9 10">
    <name type="scientific">Galbibacter marinus</name>
    <dbReference type="NCBI Taxonomy" id="555500"/>
    <lineage>
        <taxon>Bacteria</taxon>
        <taxon>Pseudomonadati</taxon>
        <taxon>Bacteroidota</taxon>
        <taxon>Flavobacteriia</taxon>
        <taxon>Flavobacteriales</taxon>
        <taxon>Flavobacteriaceae</taxon>
        <taxon>Galbibacter</taxon>
    </lineage>
</organism>
<feature type="transmembrane region" description="Helical" evidence="8">
    <location>
        <begin position="6"/>
        <end position="26"/>
    </location>
</feature>
<feature type="transmembrane region" description="Helical" evidence="8">
    <location>
        <begin position="263"/>
        <end position="283"/>
    </location>
</feature>
<comment type="caution">
    <text evidence="9">The sequence shown here is derived from an EMBL/GenBank/DDBJ whole genome shotgun (WGS) entry which is preliminary data.</text>
</comment>
<reference evidence="9 10" key="1">
    <citation type="journal article" date="2012" name="J. Bacteriol.">
        <title>Genome Sequence of Galbibacter marinum Type Strain ck-I2-15.</title>
        <authorList>
            <person name="Lai Q."/>
            <person name="Li C."/>
            <person name="Shao Z."/>
        </authorList>
    </citation>
    <scope>NUCLEOTIDE SEQUENCE [LARGE SCALE GENOMIC DNA]</scope>
    <source>
        <strain evidence="10">ck-I2-15</strain>
    </source>
</reference>
<dbReference type="OrthoDB" id="9796260at2"/>
<keyword evidence="6 8" id="KW-1133">Transmembrane helix</keyword>
<evidence type="ECO:0000313" key="10">
    <source>
        <dbReference type="Proteomes" id="UP000007364"/>
    </source>
</evidence>
<keyword evidence="4" id="KW-1003">Cell membrane</keyword>
<feature type="transmembrane region" description="Helical" evidence="8">
    <location>
        <begin position="175"/>
        <end position="193"/>
    </location>
</feature>
<dbReference type="Proteomes" id="UP000007364">
    <property type="component" value="Unassembled WGS sequence"/>
</dbReference>
<dbReference type="PANTHER" id="PTHR30472">
    <property type="entry name" value="FERRIC ENTEROBACTIN TRANSPORT SYSTEM PERMEASE PROTEIN"/>
    <property type="match status" value="1"/>
</dbReference>
<evidence type="ECO:0000313" key="9">
    <source>
        <dbReference type="EMBL" id="EKF56343.1"/>
    </source>
</evidence>
<keyword evidence="3" id="KW-0813">Transport</keyword>
<dbReference type="EMBL" id="AMSG01000002">
    <property type="protein sequence ID" value="EKF56343.1"/>
    <property type="molecule type" value="Genomic_DNA"/>
</dbReference>
<gene>
    <name evidence="9" type="ORF">I215_02433</name>
</gene>
<evidence type="ECO:0000256" key="7">
    <source>
        <dbReference type="ARBA" id="ARBA00023136"/>
    </source>
</evidence>
<feature type="transmembrane region" description="Helical" evidence="8">
    <location>
        <begin position="222"/>
        <end position="251"/>
    </location>
</feature>
<dbReference type="CDD" id="cd06550">
    <property type="entry name" value="TM_ABC_iron-siderophores_like"/>
    <property type="match status" value="1"/>
</dbReference>
<feature type="transmembrane region" description="Helical" evidence="8">
    <location>
        <begin position="128"/>
        <end position="154"/>
    </location>
</feature>
<feature type="transmembrane region" description="Helical" evidence="8">
    <location>
        <begin position="102"/>
        <end position="122"/>
    </location>
</feature>
<keyword evidence="5 8" id="KW-0812">Transmembrane</keyword>
<evidence type="ECO:0000256" key="6">
    <source>
        <dbReference type="ARBA" id="ARBA00022989"/>
    </source>
</evidence>
<dbReference type="RefSeq" id="WP_008990362.1">
    <property type="nucleotide sequence ID" value="NZ_AMSG01000002.1"/>
</dbReference>
<protein>
    <submittedName>
        <fullName evidence="9">Transporter permease</fullName>
    </submittedName>
</protein>
<dbReference type="PANTHER" id="PTHR30472:SF19">
    <property type="entry name" value="PETROBACTIN IMPORT SYSTEM PERMEASE PROTEIN YCLO"/>
    <property type="match status" value="1"/>
</dbReference>
<sequence length="315" mass="35677">MSTTTKILILVFLTLSLSGLFLFYNLPNSWEYALERRGFKVASMIVVGCCIAYSSVVFQTLTNNKILTPSIMGFEAVYMLFQTLIVFIYGDQTFQVIKNSGNFFISVGLMMVFALLLFVLIFKKGKSNMYFLLLIGLVLGTIFTTMSSFLQLVIDPNEFLIVEQKMFASFNRMNIDIFWYALGFMILCFIIGFRKLQHLDLISLGRENAINLGLDYNKSIKFYLFIIAVLVAVSTALVGPLTFLGILVTNLTYELFKTYKHSILIPCCCLVSAVAILGGQFLVEQVFNFNTTISIIINFIGGLYFMFLLLKVRKV</sequence>
<dbReference type="eggNOG" id="COG4605">
    <property type="taxonomic scope" value="Bacteria"/>
</dbReference>
<proteinExistence type="inferred from homology"/>
<dbReference type="Pfam" id="PF01032">
    <property type="entry name" value="FecCD"/>
    <property type="match status" value="1"/>
</dbReference>
<evidence type="ECO:0000256" key="2">
    <source>
        <dbReference type="ARBA" id="ARBA00007935"/>
    </source>
</evidence>
<dbReference type="Gene3D" id="1.10.3470.10">
    <property type="entry name" value="ABC transporter involved in vitamin B12 uptake, BtuC"/>
    <property type="match status" value="1"/>
</dbReference>
<evidence type="ECO:0000256" key="8">
    <source>
        <dbReference type="SAM" id="Phobius"/>
    </source>
</evidence>
<dbReference type="SUPFAM" id="SSF81345">
    <property type="entry name" value="ABC transporter involved in vitamin B12 uptake, BtuC"/>
    <property type="match status" value="1"/>
</dbReference>
<comment type="subcellular location">
    <subcellularLocation>
        <location evidence="1">Cell membrane</location>
        <topology evidence="1">Multi-pass membrane protein</topology>
    </subcellularLocation>
</comment>
<dbReference type="GO" id="GO:0033214">
    <property type="term" value="P:siderophore-iron import into cell"/>
    <property type="evidence" value="ECO:0007669"/>
    <property type="project" value="TreeGrafter"/>
</dbReference>
<dbReference type="InterPro" id="IPR037294">
    <property type="entry name" value="ABC_BtuC-like"/>
</dbReference>
<evidence type="ECO:0000256" key="3">
    <source>
        <dbReference type="ARBA" id="ARBA00022448"/>
    </source>
</evidence>
<evidence type="ECO:0000256" key="1">
    <source>
        <dbReference type="ARBA" id="ARBA00004651"/>
    </source>
</evidence>
<feature type="transmembrane region" description="Helical" evidence="8">
    <location>
        <begin position="289"/>
        <end position="310"/>
    </location>
</feature>
<dbReference type="AlphaFoldDB" id="K2P5U4"/>
<feature type="transmembrane region" description="Helical" evidence="8">
    <location>
        <begin position="70"/>
        <end position="90"/>
    </location>
</feature>
<dbReference type="GO" id="GO:0022857">
    <property type="term" value="F:transmembrane transporter activity"/>
    <property type="evidence" value="ECO:0007669"/>
    <property type="project" value="InterPro"/>
</dbReference>
<accession>K2P5U4</accession>